<dbReference type="InterPro" id="IPR007263">
    <property type="entry name" value="DCC1-like"/>
</dbReference>
<evidence type="ECO:0000313" key="1">
    <source>
        <dbReference type="EMBL" id="MDI3405437.1"/>
    </source>
</evidence>
<organism evidence="1 2">
    <name type="scientific">Streptomyces cavernicola</name>
    <dbReference type="NCBI Taxonomy" id="3043613"/>
    <lineage>
        <taxon>Bacteria</taxon>
        <taxon>Bacillati</taxon>
        <taxon>Actinomycetota</taxon>
        <taxon>Actinomycetes</taxon>
        <taxon>Kitasatosporales</taxon>
        <taxon>Streptomycetaceae</taxon>
        <taxon>Streptomyces</taxon>
    </lineage>
</organism>
<gene>
    <name evidence="1" type="ORF">QIS96_16615</name>
</gene>
<dbReference type="Proteomes" id="UP001223978">
    <property type="component" value="Unassembled WGS sequence"/>
</dbReference>
<protein>
    <submittedName>
        <fullName evidence="1">DCC1-like thiol-disulfide oxidoreductase family protein</fullName>
    </submittedName>
</protein>
<evidence type="ECO:0000313" key="2">
    <source>
        <dbReference type="Proteomes" id="UP001223978"/>
    </source>
</evidence>
<dbReference type="Pfam" id="PF04134">
    <property type="entry name" value="DCC1-like"/>
    <property type="match status" value="1"/>
</dbReference>
<reference evidence="1 2" key="1">
    <citation type="submission" date="2023-05" db="EMBL/GenBank/DDBJ databases">
        <title>Draft genome sequence of Streptomyces sp. B-S-A6 isolated from a cave soil in Thailand.</title>
        <authorList>
            <person name="Chamroensaksri N."/>
            <person name="Muangham S."/>
        </authorList>
    </citation>
    <scope>NUCLEOTIDE SEQUENCE [LARGE SCALE GENOMIC DNA]</scope>
    <source>
        <strain evidence="1 2">B-S-A6</strain>
    </source>
</reference>
<dbReference type="RefSeq" id="WP_282543381.1">
    <property type="nucleotide sequence ID" value="NZ_JASCIQ010000016.1"/>
</dbReference>
<name>A0ABT6SB58_9ACTN</name>
<accession>A0ABT6SB58</accession>
<comment type="caution">
    <text evidence="1">The sequence shown here is derived from an EMBL/GenBank/DDBJ whole genome shotgun (WGS) entry which is preliminary data.</text>
</comment>
<keyword evidence="2" id="KW-1185">Reference proteome</keyword>
<dbReference type="EMBL" id="JASCIQ010000016">
    <property type="protein sequence ID" value="MDI3405437.1"/>
    <property type="molecule type" value="Genomic_DNA"/>
</dbReference>
<proteinExistence type="predicted"/>
<sequence length="171" mass="18594">MAAATVAADRDPARVPVRRLTVLYDAGCPLCTHVRHWLARQRQLVPLDLVPARSEEALRRFPGLDHAATLDEITVVADGGQVYRGPAAWVVTLWALAEHRPLAHRLATPTGARFARGAALAAAKWREGYRGRPGGGWGGGVYRTADGWTYDPQRGWTRTTPSCADGSCTTR</sequence>